<evidence type="ECO:0000256" key="2">
    <source>
        <dbReference type="SAM" id="Phobius"/>
    </source>
</evidence>
<feature type="transmembrane region" description="Helical" evidence="2">
    <location>
        <begin position="25"/>
        <end position="44"/>
    </location>
</feature>
<keyword evidence="4" id="KW-0808">Transferase</keyword>
<keyword evidence="5" id="KW-1185">Reference proteome</keyword>
<dbReference type="GO" id="GO:0032259">
    <property type="term" value="P:methylation"/>
    <property type="evidence" value="ECO:0007669"/>
    <property type="project" value="UniProtKB-KW"/>
</dbReference>
<dbReference type="EMBL" id="JAGGKS010000008">
    <property type="protein sequence ID" value="MBP1926719.1"/>
    <property type="molecule type" value="Genomic_DNA"/>
</dbReference>
<feature type="domain" description="Prepilin type IV endopeptidase peptidase" evidence="3">
    <location>
        <begin position="7"/>
        <end position="108"/>
    </location>
</feature>
<keyword evidence="2" id="KW-0472">Membrane</keyword>
<keyword evidence="4" id="KW-0378">Hydrolase</keyword>
<comment type="similarity">
    <text evidence="1">Belongs to the peptidase A24 family.</text>
</comment>
<feature type="transmembrane region" description="Helical" evidence="2">
    <location>
        <begin position="51"/>
        <end position="75"/>
    </location>
</feature>
<evidence type="ECO:0000313" key="4">
    <source>
        <dbReference type="EMBL" id="MBP1926719.1"/>
    </source>
</evidence>
<dbReference type="Gene3D" id="1.20.120.1220">
    <property type="match status" value="1"/>
</dbReference>
<dbReference type="RefSeq" id="WP_209512449.1">
    <property type="nucleotide sequence ID" value="NZ_JAGGKS010000008.1"/>
</dbReference>
<evidence type="ECO:0000256" key="1">
    <source>
        <dbReference type="ARBA" id="ARBA00005801"/>
    </source>
</evidence>
<dbReference type="GO" id="GO:0008168">
    <property type="term" value="F:methyltransferase activity"/>
    <property type="evidence" value="ECO:0007669"/>
    <property type="project" value="UniProtKB-KW"/>
</dbReference>
<gene>
    <name evidence="4" type="ORF">J2Z76_002589</name>
</gene>
<dbReference type="Pfam" id="PF01478">
    <property type="entry name" value="Peptidase_A24"/>
    <property type="match status" value="1"/>
</dbReference>
<organism evidence="4 5">
    <name type="scientific">Sedimentibacter acidaminivorans</name>
    <dbReference type="NCBI Taxonomy" id="913099"/>
    <lineage>
        <taxon>Bacteria</taxon>
        <taxon>Bacillati</taxon>
        <taxon>Bacillota</taxon>
        <taxon>Tissierellia</taxon>
        <taxon>Sedimentibacter</taxon>
    </lineage>
</organism>
<feature type="transmembrane region" description="Helical" evidence="2">
    <location>
        <begin position="121"/>
        <end position="142"/>
    </location>
</feature>
<dbReference type="EC" id="3.4.23.43" evidence="4"/>
<dbReference type="Proteomes" id="UP001519342">
    <property type="component" value="Unassembled WGS sequence"/>
</dbReference>
<name>A0ABS4GGB2_9FIRM</name>
<keyword evidence="4" id="KW-0489">Methyltransferase</keyword>
<dbReference type="PANTHER" id="PTHR30487:SF0">
    <property type="entry name" value="PREPILIN LEADER PEPTIDASE_N-METHYLTRANSFERASE-RELATED"/>
    <property type="match status" value="1"/>
</dbReference>
<keyword evidence="2" id="KW-1133">Transmembrane helix</keyword>
<comment type="caution">
    <text evidence="4">The sequence shown here is derived from an EMBL/GenBank/DDBJ whole genome shotgun (WGS) entry which is preliminary data.</text>
</comment>
<dbReference type="InterPro" id="IPR050882">
    <property type="entry name" value="Prepilin_peptidase/N-MTase"/>
</dbReference>
<reference evidence="4 5" key="1">
    <citation type="submission" date="2021-03" db="EMBL/GenBank/DDBJ databases">
        <title>Genomic Encyclopedia of Type Strains, Phase IV (KMG-IV): sequencing the most valuable type-strain genomes for metagenomic binning, comparative biology and taxonomic classification.</title>
        <authorList>
            <person name="Goeker M."/>
        </authorList>
    </citation>
    <scope>NUCLEOTIDE SEQUENCE [LARGE SCALE GENOMIC DNA]</scope>
    <source>
        <strain evidence="4 5">DSM 24004</strain>
    </source>
</reference>
<dbReference type="InterPro" id="IPR000045">
    <property type="entry name" value="Prepilin_IV_endopep_pep"/>
</dbReference>
<proteinExistence type="inferred from homology"/>
<accession>A0ABS4GGB2</accession>
<keyword evidence="2" id="KW-0812">Transmembrane</keyword>
<dbReference type="GO" id="GO:0004190">
    <property type="term" value="F:aspartic-type endopeptidase activity"/>
    <property type="evidence" value="ECO:0007669"/>
    <property type="project" value="UniProtKB-EC"/>
</dbReference>
<protein>
    <submittedName>
        <fullName evidence="4">Leader peptidase (Prepilin peptidase)/N-methyltransferase</fullName>
        <ecNumber evidence="4">2.1.1.-</ecNumber>
        <ecNumber evidence="4">3.4.23.43</ecNumber>
    </submittedName>
</protein>
<feature type="transmembrane region" description="Helical" evidence="2">
    <location>
        <begin position="81"/>
        <end position="109"/>
    </location>
</feature>
<evidence type="ECO:0000259" key="3">
    <source>
        <dbReference type="Pfam" id="PF01478"/>
    </source>
</evidence>
<dbReference type="PANTHER" id="PTHR30487">
    <property type="entry name" value="TYPE 4 PREPILIN-LIKE PROTEINS LEADER PEPTIDE-PROCESSING ENZYME"/>
    <property type="match status" value="1"/>
</dbReference>
<sequence>MQIIIYIITILMLIKISNIDYKQKIIPDMLSLIIALLGIFNLIINFQNCKVYIASAAIAFAVFLLIAIITGGGIGGGDIKLLTALSLIFGTNILDIVAITFTSATIILIPGLISKRINTKVNLALAPYICFGVIIISMILIWKGQIT</sequence>
<evidence type="ECO:0000313" key="5">
    <source>
        <dbReference type="Proteomes" id="UP001519342"/>
    </source>
</evidence>
<dbReference type="EC" id="2.1.1.-" evidence="4"/>